<keyword evidence="3" id="KW-1185">Reference proteome</keyword>
<sequence>MRNYLVISWSSPQSRNSQISTASVAPRRTSGRGCPGRGGSNRAGTQRNVREEETVSTANAVTAVAGRRAGAGVHSWASPAPAAARRHDLLHATSRQLLY</sequence>
<proteinExistence type="predicted"/>
<evidence type="ECO:0000256" key="1">
    <source>
        <dbReference type="SAM" id="MobiDB-lite"/>
    </source>
</evidence>
<evidence type="ECO:0000313" key="3">
    <source>
        <dbReference type="Proteomes" id="UP000299102"/>
    </source>
</evidence>
<dbReference type="EMBL" id="BGZK01000672">
    <property type="protein sequence ID" value="GBP55555.1"/>
    <property type="molecule type" value="Genomic_DNA"/>
</dbReference>
<organism evidence="2 3">
    <name type="scientific">Eumeta variegata</name>
    <name type="common">Bagworm moth</name>
    <name type="synonym">Eumeta japonica</name>
    <dbReference type="NCBI Taxonomy" id="151549"/>
    <lineage>
        <taxon>Eukaryota</taxon>
        <taxon>Metazoa</taxon>
        <taxon>Ecdysozoa</taxon>
        <taxon>Arthropoda</taxon>
        <taxon>Hexapoda</taxon>
        <taxon>Insecta</taxon>
        <taxon>Pterygota</taxon>
        <taxon>Neoptera</taxon>
        <taxon>Endopterygota</taxon>
        <taxon>Lepidoptera</taxon>
        <taxon>Glossata</taxon>
        <taxon>Ditrysia</taxon>
        <taxon>Tineoidea</taxon>
        <taxon>Psychidae</taxon>
        <taxon>Oiketicinae</taxon>
        <taxon>Eumeta</taxon>
    </lineage>
</organism>
<feature type="compositionally biased region" description="Polar residues" evidence="1">
    <location>
        <begin position="12"/>
        <end position="23"/>
    </location>
</feature>
<gene>
    <name evidence="2" type="ORF">EVAR_34389_1</name>
</gene>
<evidence type="ECO:0000313" key="2">
    <source>
        <dbReference type="EMBL" id="GBP55555.1"/>
    </source>
</evidence>
<feature type="region of interest" description="Disordered" evidence="1">
    <location>
        <begin position="12"/>
        <end position="56"/>
    </location>
</feature>
<dbReference type="AlphaFoldDB" id="A0A4C1WZT7"/>
<protein>
    <submittedName>
        <fullName evidence="2">Uncharacterized protein</fullName>
    </submittedName>
</protein>
<name>A0A4C1WZT7_EUMVA</name>
<comment type="caution">
    <text evidence="2">The sequence shown here is derived from an EMBL/GenBank/DDBJ whole genome shotgun (WGS) entry which is preliminary data.</text>
</comment>
<dbReference type="Proteomes" id="UP000299102">
    <property type="component" value="Unassembled WGS sequence"/>
</dbReference>
<reference evidence="2 3" key="1">
    <citation type="journal article" date="2019" name="Commun. Biol.">
        <title>The bagworm genome reveals a unique fibroin gene that provides high tensile strength.</title>
        <authorList>
            <person name="Kono N."/>
            <person name="Nakamura H."/>
            <person name="Ohtoshi R."/>
            <person name="Tomita M."/>
            <person name="Numata K."/>
            <person name="Arakawa K."/>
        </authorList>
    </citation>
    <scope>NUCLEOTIDE SEQUENCE [LARGE SCALE GENOMIC DNA]</scope>
</reference>
<accession>A0A4C1WZT7</accession>